<dbReference type="EMBL" id="MLAW01000129">
    <property type="protein sequence ID" value="OJJ10683.1"/>
    <property type="molecule type" value="Genomic_DNA"/>
</dbReference>
<protein>
    <submittedName>
        <fullName evidence="1">Uncharacterized protein</fullName>
    </submittedName>
</protein>
<keyword evidence="2" id="KW-1185">Reference proteome</keyword>
<reference evidence="1" key="1">
    <citation type="submission" date="2016-10" db="EMBL/GenBank/DDBJ databases">
        <title>CRISPR-Cas defence system in Roseofilum reptotaenium: evidence of a bacteriophage-cyanobacterium arms race in the coral black band disease.</title>
        <authorList>
            <person name="Buerger P."/>
            <person name="Wood-Charlson E.M."/>
            <person name="Weynberg K.D."/>
            <person name="Willis B."/>
            <person name="Van Oppen M.J."/>
        </authorList>
    </citation>
    <scope>NUCLEOTIDE SEQUENCE [LARGE SCALE GENOMIC DNA]</scope>
    <source>
        <strain evidence="1">AO1-A</strain>
    </source>
</reference>
<proteinExistence type="predicted"/>
<name>A0A1L9QA96_9CYAN</name>
<organism evidence="1 2">
    <name type="scientific">Roseofilum reptotaenium AO1-A</name>
    <dbReference type="NCBI Taxonomy" id="1925591"/>
    <lineage>
        <taxon>Bacteria</taxon>
        <taxon>Bacillati</taxon>
        <taxon>Cyanobacteriota</taxon>
        <taxon>Cyanophyceae</taxon>
        <taxon>Desertifilales</taxon>
        <taxon>Desertifilaceae</taxon>
        <taxon>Roseofilum</taxon>
    </lineage>
</organism>
<evidence type="ECO:0000313" key="2">
    <source>
        <dbReference type="Proteomes" id="UP000183940"/>
    </source>
</evidence>
<gene>
    <name evidence="1" type="ORF">BI308_26025</name>
</gene>
<evidence type="ECO:0000313" key="1">
    <source>
        <dbReference type="EMBL" id="OJJ10683.1"/>
    </source>
</evidence>
<dbReference type="Proteomes" id="UP000183940">
    <property type="component" value="Unassembled WGS sequence"/>
</dbReference>
<accession>A0A1L9QA96</accession>
<dbReference type="AlphaFoldDB" id="A0A1L9QA96"/>
<comment type="caution">
    <text evidence="1">The sequence shown here is derived from an EMBL/GenBank/DDBJ whole genome shotgun (WGS) entry which is preliminary data.</text>
</comment>
<sequence length="95" mass="10771">MKRHWIPNPHGIGLKPNSSEWLNSKTKPIRLPEILIPEILEYAHQLDKGTIRQKHEGNLKQALSILEDCLDSKKYPANKGGAIRAEIKKALSLLQ</sequence>